<dbReference type="SUPFAM" id="SSF88713">
    <property type="entry name" value="Glycoside hydrolase/deacetylase"/>
    <property type="match status" value="1"/>
</dbReference>
<gene>
    <name evidence="2" type="ORF">EET67_14110</name>
</gene>
<name>A0A432V548_9HYPH</name>
<dbReference type="EMBL" id="RKST01000013">
    <property type="protein sequence ID" value="RUM97277.1"/>
    <property type="molecule type" value="Genomic_DNA"/>
</dbReference>
<keyword evidence="1" id="KW-0732">Signal</keyword>
<dbReference type="Gene3D" id="3.20.20.370">
    <property type="entry name" value="Glycoside hydrolase/deacetylase"/>
    <property type="match status" value="1"/>
</dbReference>
<dbReference type="OrthoDB" id="438898at2"/>
<evidence type="ECO:0000313" key="3">
    <source>
        <dbReference type="Proteomes" id="UP000281647"/>
    </source>
</evidence>
<dbReference type="Proteomes" id="UP000281647">
    <property type="component" value="Unassembled WGS sequence"/>
</dbReference>
<organism evidence="2 3">
    <name type="scientific">Borborobacter arsenicus</name>
    <dbReference type="NCBI Taxonomy" id="1851146"/>
    <lineage>
        <taxon>Bacteria</taxon>
        <taxon>Pseudomonadati</taxon>
        <taxon>Pseudomonadota</taxon>
        <taxon>Alphaproteobacteria</taxon>
        <taxon>Hyphomicrobiales</taxon>
        <taxon>Phyllobacteriaceae</taxon>
        <taxon>Borborobacter</taxon>
    </lineage>
</organism>
<dbReference type="PANTHER" id="PTHR45985:SF3">
    <property type="entry name" value="CHITIN DEACETYLASE-LIKE 4"/>
    <property type="match status" value="1"/>
</dbReference>
<reference evidence="2 3" key="1">
    <citation type="submission" date="2018-11" db="EMBL/GenBank/DDBJ databases">
        <title>Pseudaminobacter arsenicus sp. nov., an arsenic-resistant bacterium isolated from arsenic-rich aquifers.</title>
        <authorList>
            <person name="Mu Y."/>
        </authorList>
    </citation>
    <scope>NUCLEOTIDE SEQUENCE [LARGE SCALE GENOMIC DNA]</scope>
    <source>
        <strain evidence="2 3">CB3</strain>
    </source>
</reference>
<dbReference type="GO" id="GO:0005975">
    <property type="term" value="P:carbohydrate metabolic process"/>
    <property type="evidence" value="ECO:0007669"/>
    <property type="project" value="InterPro"/>
</dbReference>
<protein>
    <submittedName>
        <fullName evidence="2">Polysaccharide deacetylase</fullName>
    </submittedName>
</protein>
<proteinExistence type="predicted"/>
<accession>A0A432V548</accession>
<evidence type="ECO:0000256" key="1">
    <source>
        <dbReference type="SAM" id="SignalP"/>
    </source>
</evidence>
<sequence>MSCLPRILLSCCVSASLILPAAAEPPLQAPAADKPQYVIISFDGAHDLAQWQRSRNLAARTGARFTYFLSCVFLLSRETRGHYHAPGKSAGRSNVGFAQSRGEVQARLDQIWLARAEGHDIASHGCGHFDGKGWSKADWLNEFGQFSAILRDAYSINGLSDEPEDWKHFAETGIAGFRAPYLSTGKNLYAALKEAGFSYDASGVSRGPAEPETINGITRFALPQIPEGPNGRRVIAMDYNLFVRHTKGEEQEDRQAKFENRSYDAFRSAFEAEYRGRRTPLEMGFHFTLMNGGAYWRALERFAGEVCVKADVKCVSYGDYLADHPDTAGTGKVGG</sequence>
<dbReference type="RefSeq" id="WP_128625288.1">
    <property type="nucleotide sequence ID" value="NZ_ML133511.1"/>
</dbReference>
<dbReference type="PANTHER" id="PTHR45985">
    <property type="match status" value="1"/>
</dbReference>
<feature type="signal peptide" evidence="1">
    <location>
        <begin position="1"/>
        <end position="23"/>
    </location>
</feature>
<dbReference type="InterPro" id="IPR052740">
    <property type="entry name" value="CE4"/>
</dbReference>
<evidence type="ECO:0000313" key="2">
    <source>
        <dbReference type="EMBL" id="RUM97277.1"/>
    </source>
</evidence>
<dbReference type="AlphaFoldDB" id="A0A432V548"/>
<dbReference type="InterPro" id="IPR011330">
    <property type="entry name" value="Glyco_hydro/deAcase_b/a-brl"/>
</dbReference>
<keyword evidence="3" id="KW-1185">Reference proteome</keyword>
<comment type="caution">
    <text evidence="2">The sequence shown here is derived from an EMBL/GenBank/DDBJ whole genome shotgun (WGS) entry which is preliminary data.</text>
</comment>
<feature type="chain" id="PRO_5019416367" evidence="1">
    <location>
        <begin position="24"/>
        <end position="335"/>
    </location>
</feature>